<dbReference type="InterPro" id="IPR000010">
    <property type="entry name" value="Cystatin_dom"/>
</dbReference>
<sequence length="118" mass="13011">MMRPHYLLLVLSVVLLPLCTVAIGGSESLPGGWTLIEDTKDPHVVEIAQYAVSEYDRESGATLKFESVNSGETQVVSAGINYRLVVEVKDGSEKSDFQALVYEKPYKNLTSFKPFLKG</sequence>
<dbReference type="SUPFAM" id="SSF54403">
    <property type="entry name" value="Cystatin/monellin"/>
    <property type="match status" value="1"/>
</dbReference>
<protein>
    <submittedName>
        <fullName evidence="5">Cysteine proteinase inhibitor</fullName>
    </submittedName>
</protein>
<evidence type="ECO:0000313" key="5">
    <source>
        <dbReference type="EMBL" id="KAJ7946385.1"/>
    </source>
</evidence>
<dbReference type="GO" id="GO:0004869">
    <property type="term" value="F:cysteine-type endopeptidase inhibitor activity"/>
    <property type="evidence" value="ECO:0007669"/>
    <property type="project" value="UniProtKB-KW"/>
</dbReference>
<dbReference type="CDD" id="cd00042">
    <property type="entry name" value="CY"/>
    <property type="match status" value="1"/>
</dbReference>
<gene>
    <name evidence="5" type="ORF">O6P43_031326</name>
</gene>
<dbReference type="KEGG" id="qsa:O6P43_031326"/>
<proteinExistence type="predicted"/>
<keyword evidence="2" id="KW-0789">Thiol protease inhibitor</keyword>
<dbReference type="PANTHER" id="PTHR47364:SF2">
    <property type="entry name" value="CYSTEINE PROTEINASE INHIBITOR 5"/>
    <property type="match status" value="1"/>
</dbReference>
<dbReference type="Pfam" id="PF16845">
    <property type="entry name" value="SQAPI"/>
    <property type="match status" value="1"/>
</dbReference>
<evidence type="ECO:0000256" key="2">
    <source>
        <dbReference type="ARBA" id="ARBA00022704"/>
    </source>
</evidence>
<keyword evidence="6" id="KW-1185">Reference proteome</keyword>
<keyword evidence="1" id="KW-0646">Protease inhibitor</keyword>
<accession>A0AAD7KV65</accession>
<dbReference type="PANTHER" id="PTHR47364">
    <property type="entry name" value="CYSTEINE PROTEINASE INHIBITOR 5"/>
    <property type="match status" value="1"/>
</dbReference>
<dbReference type="Gene3D" id="3.10.450.10">
    <property type="match status" value="1"/>
</dbReference>
<dbReference type="InterPro" id="IPR046350">
    <property type="entry name" value="Cystatin_sf"/>
</dbReference>
<reference evidence="5" key="1">
    <citation type="journal article" date="2023" name="Science">
        <title>Elucidation of the pathway for biosynthesis of saponin adjuvants from the soapbark tree.</title>
        <authorList>
            <person name="Reed J."/>
            <person name="Orme A."/>
            <person name="El-Demerdash A."/>
            <person name="Owen C."/>
            <person name="Martin L.B.B."/>
            <person name="Misra R.C."/>
            <person name="Kikuchi S."/>
            <person name="Rejzek M."/>
            <person name="Martin A.C."/>
            <person name="Harkess A."/>
            <person name="Leebens-Mack J."/>
            <person name="Louveau T."/>
            <person name="Stephenson M.J."/>
            <person name="Osbourn A."/>
        </authorList>
    </citation>
    <scope>NUCLEOTIDE SEQUENCE</scope>
    <source>
        <strain evidence="5">S10</strain>
    </source>
</reference>
<evidence type="ECO:0000259" key="4">
    <source>
        <dbReference type="SMART" id="SM00043"/>
    </source>
</evidence>
<dbReference type="SMART" id="SM00043">
    <property type="entry name" value="CY"/>
    <property type="match status" value="1"/>
</dbReference>
<comment type="caution">
    <text evidence="5">The sequence shown here is derived from an EMBL/GenBank/DDBJ whole genome shotgun (WGS) entry which is preliminary data.</text>
</comment>
<dbReference type="Proteomes" id="UP001163823">
    <property type="component" value="Chromosome 13"/>
</dbReference>
<evidence type="ECO:0000256" key="1">
    <source>
        <dbReference type="ARBA" id="ARBA00022690"/>
    </source>
</evidence>
<evidence type="ECO:0000256" key="3">
    <source>
        <dbReference type="SAM" id="SignalP"/>
    </source>
</evidence>
<organism evidence="5 6">
    <name type="scientific">Quillaja saponaria</name>
    <name type="common">Soap bark tree</name>
    <dbReference type="NCBI Taxonomy" id="32244"/>
    <lineage>
        <taxon>Eukaryota</taxon>
        <taxon>Viridiplantae</taxon>
        <taxon>Streptophyta</taxon>
        <taxon>Embryophyta</taxon>
        <taxon>Tracheophyta</taxon>
        <taxon>Spermatophyta</taxon>
        <taxon>Magnoliopsida</taxon>
        <taxon>eudicotyledons</taxon>
        <taxon>Gunneridae</taxon>
        <taxon>Pentapetalae</taxon>
        <taxon>rosids</taxon>
        <taxon>fabids</taxon>
        <taxon>Fabales</taxon>
        <taxon>Quillajaceae</taxon>
        <taxon>Quillaja</taxon>
    </lineage>
</organism>
<evidence type="ECO:0000313" key="6">
    <source>
        <dbReference type="Proteomes" id="UP001163823"/>
    </source>
</evidence>
<dbReference type="EMBL" id="JARAOO010000013">
    <property type="protein sequence ID" value="KAJ7946385.1"/>
    <property type="molecule type" value="Genomic_DNA"/>
</dbReference>
<name>A0AAD7KV65_QUISA</name>
<feature type="chain" id="PRO_5042188404" evidence="3">
    <location>
        <begin position="23"/>
        <end position="118"/>
    </location>
</feature>
<feature type="signal peptide" evidence="3">
    <location>
        <begin position="1"/>
        <end position="22"/>
    </location>
</feature>
<keyword evidence="3" id="KW-0732">Signal</keyword>
<dbReference type="AlphaFoldDB" id="A0AAD7KV65"/>
<feature type="domain" description="Cystatin" evidence="4">
    <location>
        <begin position="28"/>
        <end position="115"/>
    </location>
</feature>